<protein>
    <recommendedName>
        <fullName evidence="1">ATP-dependent DNA helicase</fullName>
        <ecNumber evidence="1">5.6.2.3</ecNumber>
    </recommendedName>
</protein>
<comment type="cofactor">
    <cofactor evidence="1">
        <name>Mg(2+)</name>
        <dbReference type="ChEBI" id="CHEBI:18420"/>
    </cofactor>
</comment>
<dbReference type="GO" id="GO:0016887">
    <property type="term" value="F:ATP hydrolysis activity"/>
    <property type="evidence" value="ECO:0007669"/>
    <property type="project" value="RHEA"/>
</dbReference>
<keyword evidence="1" id="KW-0547">Nucleotide-binding</keyword>
<evidence type="ECO:0000313" key="5">
    <source>
        <dbReference type="Proteomes" id="UP000287166"/>
    </source>
</evidence>
<organism evidence="4 5">
    <name type="scientific">Sparassis crispa</name>
    <dbReference type="NCBI Taxonomy" id="139825"/>
    <lineage>
        <taxon>Eukaryota</taxon>
        <taxon>Fungi</taxon>
        <taxon>Dikarya</taxon>
        <taxon>Basidiomycota</taxon>
        <taxon>Agaricomycotina</taxon>
        <taxon>Agaricomycetes</taxon>
        <taxon>Polyporales</taxon>
        <taxon>Sparassidaceae</taxon>
        <taxon>Sparassis</taxon>
    </lineage>
</organism>
<dbReference type="EMBL" id="BFAD01000007">
    <property type="protein sequence ID" value="GBE85261.1"/>
    <property type="molecule type" value="Genomic_DNA"/>
</dbReference>
<keyword evidence="1" id="KW-0233">DNA recombination</keyword>
<dbReference type="GO" id="GO:0006281">
    <property type="term" value="P:DNA repair"/>
    <property type="evidence" value="ECO:0007669"/>
    <property type="project" value="UniProtKB-KW"/>
</dbReference>
<name>A0A401GSP7_9APHY</name>
<dbReference type="AlphaFoldDB" id="A0A401GSP7"/>
<comment type="catalytic activity">
    <reaction evidence="1">
        <text>ATP + H2O = ADP + phosphate + H(+)</text>
        <dbReference type="Rhea" id="RHEA:13065"/>
        <dbReference type="ChEBI" id="CHEBI:15377"/>
        <dbReference type="ChEBI" id="CHEBI:15378"/>
        <dbReference type="ChEBI" id="CHEBI:30616"/>
        <dbReference type="ChEBI" id="CHEBI:43474"/>
        <dbReference type="ChEBI" id="CHEBI:456216"/>
        <dbReference type="EC" id="5.6.2.3"/>
    </reaction>
</comment>
<proteinExistence type="inferred from homology"/>
<dbReference type="GO" id="GO:0005524">
    <property type="term" value="F:ATP binding"/>
    <property type="evidence" value="ECO:0007669"/>
    <property type="project" value="UniProtKB-KW"/>
</dbReference>
<dbReference type="GO" id="GO:0043139">
    <property type="term" value="F:5'-3' DNA helicase activity"/>
    <property type="evidence" value="ECO:0007669"/>
    <property type="project" value="UniProtKB-EC"/>
</dbReference>
<dbReference type="InterPro" id="IPR010285">
    <property type="entry name" value="DNA_helicase_pif1-like_DEAD"/>
</dbReference>
<dbReference type="GO" id="GO:0000723">
    <property type="term" value="P:telomere maintenance"/>
    <property type="evidence" value="ECO:0007669"/>
    <property type="project" value="InterPro"/>
</dbReference>
<dbReference type="InterPro" id="IPR027417">
    <property type="entry name" value="P-loop_NTPase"/>
</dbReference>
<dbReference type="Pfam" id="PF05970">
    <property type="entry name" value="PIF1"/>
    <property type="match status" value="1"/>
</dbReference>
<dbReference type="STRING" id="139825.A0A401GSP7"/>
<dbReference type="InParanoid" id="A0A401GSP7"/>
<dbReference type="PANTHER" id="PTHR10492:SF57">
    <property type="entry name" value="ATP-DEPENDENT DNA HELICASE"/>
    <property type="match status" value="1"/>
</dbReference>
<dbReference type="PANTHER" id="PTHR10492">
    <property type="match status" value="1"/>
</dbReference>
<evidence type="ECO:0000313" key="4">
    <source>
        <dbReference type="EMBL" id="GBE85261.1"/>
    </source>
</evidence>
<dbReference type="GeneID" id="38782178"/>
<dbReference type="Proteomes" id="UP000287166">
    <property type="component" value="Unassembled WGS sequence"/>
</dbReference>
<dbReference type="Pfam" id="PF14214">
    <property type="entry name" value="Helitron_like_N"/>
    <property type="match status" value="1"/>
</dbReference>
<comment type="similarity">
    <text evidence="1">Belongs to the helicase family.</text>
</comment>
<evidence type="ECO:0000259" key="3">
    <source>
        <dbReference type="Pfam" id="PF14214"/>
    </source>
</evidence>
<dbReference type="GO" id="GO:0006310">
    <property type="term" value="P:DNA recombination"/>
    <property type="evidence" value="ECO:0007669"/>
    <property type="project" value="UniProtKB-KW"/>
</dbReference>
<reference evidence="4 5" key="1">
    <citation type="journal article" date="2018" name="Sci. Rep.">
        <title>Genome sequence of the cauliflower mushroom Sparassis crispa (Hanabiratake) and its association with beneficial usage.</title>
        <authorList>
            <person name="Kiyama R."/>
            <person name="Furutani Y."/>
            <person name="Kawaguchi K."/>
            <person name="Nakanishi T."/>
        </authorList>
    </citation>
    <scope>NUCLEOTIDE SEQUENCE [LARGE SCALE GENOMIC DNA]</scope>
</reference>
<dbReference type="EC" id="5.6.2.3" evidence="1"/>
<evidence type="ECO:0000256" key="1">
    <source>
        <dbReference type="RuleBase" id="RU363044"/>
    </source>
</evidence>
<evidence type="ECO:0000259" key="2">
    <source>
        <dbReference type="Pfam" id="PF05970"/>
    </source>
</evidence>
<keyword evidence="1" id="KW-0234">DNA repair</keyword>
<accession>A0A401GSP7</accession>
<dbReference type="OrthoDB" id="3366231at2759"/>
<keyword evidence="1" id="KW-0378">Hydrolase</keyword>
<keyword evidence="1" id="KW-0347">Helicase</keyword>
<gene>
    <name evidence="4" type="ORF">SCP_0704480</name>
</gene>
<feature type="domain" description="DNA helicase Pif1-like DEAD-box helicase" evidence="2">
    <location>
        <begin position="450"/>
        <end position="658"/>
    </location>
</feature>
<feature type="domain" description="Helitron helicase-like" evidence="3">
    <location>
        <begin position="3"/>
        <end position="62"/>
    </location>
</feature>
<keyword evidence="1" id="KW-0227">DNA damage</keyword>
<dbReference type="InterPro" id="IPR025476">
    <property type="entry name" value="Helitron_helicase-like"/>
</dbReference>
<dbReference type="RefSeq" id="XP_027616174.1">
    <property type="nucleotide sequence ID" value="XM_027760373.1"/>
</dbReference>
<comment type="caution">
    <text evidence="4">The sequence shown here is derived from an EMBL/GenBank/DDBJ whole genome shotgun (WGS) entry which is preliminary data.</text>
</comment>
<keyword evidence="1" id="KW-0067">ATP-binding</keyword>
<dbReference type="Gene3D" id="3.40.50.300">
    <property type="entry name" value="P-loop containing nucleotide triphosphate hydrolases"/>
    <property type="match status" value="1"/>
</dbReference>
<sequence>MQELLPRQTPGDRPELVARVFEMKKTELLEYIVNNGIFGRTIAHVYTIEFQKCGLPHMQLLIFPEQSYKLRSPPDIDFLIWVRWPDPETQPLLFDTVMQCMLHGPCDEWCLENGKCKKNFPKAFQSQTVMDQDGYPQYYRPDDGRAYDVRRTMVDNHYIMPYNPQLSAEFDCHINVECAVSFASVKYICKYMHKGCNHATLKVNKHDEIKRYLDSRYISTTESFHRIFHFLLHHQEPNVVALTVHLPGQHLVAFHPDEDPTTVMERAASERTMLTEFFRVNAHPVLSIEARKYTYQEFPQYFVWKDDKFWAVRQRGWALGRMVFAAPNSDASAMQTGMWLHHLFVTILLFCQPTRPEALWQEFRVHICDDLAHRLRTMGCENPEDEDVYDFGLYLLEKILCKYGSSLSKFPPMPLSQNDWDMQVENTYIAEQLNYNCDEQHACALARIPQLNVEQLAAYEHIMHSVEQQTGGLFFLNGPRDTGKTFVYNMVCNKVRSEGWIVLCVASSGIASLLLKGGRTAHSMFKIPVGNLHAQSTCNIPKESALAGLLHVTRLIIWDEITMQHRNAPEAIDHTLRDIRDDHRSFGGITVVFGGDFQQILPVVVKGSQEQVVAASLQRSRLWRKIEILHLMRNMRLENDADAAEFAHWLLDVGHGRGLTNKATLNIPESMVSCSLSSLIDDIYPDIGSTLALPPEYFLNRTILAARNADVDSINAEVLHRMSGQERVYMSVDTVLHQEKMP</sequence>
<keyword evidence="5" id="KW-1185">Reference proteome</keyword>
<dbReference type="SUPFAM" id="SSF52540">
    <property type="entry name" value="P-loop containing nucleoside triphosphate hydrolases"/>
    <property type="match status" value="2"/>
</dbReference>